<evidence type="ECO:0000256" key="1">
    <source>
        <dbReference type="SAM" id="MobiDB-lite"/>
    </source>
</evidence>
<feature type="transmembrane region" description="Helical" evidence="2">
    <location>
        <begin position="147"/>
        <end position="180"/>
    </location>
</feature>
<name>A0AAN7QAB9_TRANT</name>
<evidence type="ECO:0000313" key="3">
    <source>
        <dbReference type="EMBL" id="KAK4762333.1"/>
    </source>
</evidence>
<sequence>MTLAPREAYAHRRSWILMEINLTVQSFPNTSFFPNCSSLLSPSPVGRSRSDRKFAHCLLPFSLTTGEAKMMPPELHPRSFRPYISSSISAPSFSSLGNGSPYLSPSQNPSPGSGVFSSGSSSGFPSSRSMKGPSRFSPTAFSHNARIAIALVPCAAFLLDLGGTPVVATLTLGLMVAYILDSLSFKSAPFFGVWFSLLAAQVAFFFSSSLITTFNSYPLAFLVAFLCAETNFLIGVWASMQFKWIQLENPSIVLALERLLFACVPFAASSLFTWATVSAVGMNNAAYYLMAFNCVFYWLYSIPRLSSFKAKQELKYHGGEIPDENLILGPLESCIHTLNLLFFPVLFHIASHYSVVFSSAASISDLFLLFFIPFLFQLYASTRGALWWVTKNPQQVQSIRIVNGAFALVVVVICLEIRLIFHSLGRYIQVPPPFNYFLVTTTMLGGAAGAGAYSLGMVSDAFSSMVFTSLAVVVSASGAIVIGLPIMFLPLPSIAGFCFARFFTKKSPPSYFAFVVLGSLTVTWFIMHNFWDLNIWMAGMSLKSFCKVLVANVVVAFLVPGLTLLPPKLHFLTEIGLTSHALILCYIESHLFSYSSIYYYGFEDEVMYPSYMVILTTFIGLAMVRRLSADHRVGPKAVWILTCLYSSKLTMLVITSKSVVWMSAILLLAISPPLLLYKDRSRTASKMKPWQGYAHAVVVALSVWFCRETIFEALQWWNGRPPSDGLLLGFCVVLIGLACIPIVALHFSHVMPAKRSLVLVIATGLLFIIMQPPIPVSWTYRSDLIRAARQSADDISIYGFVVSKPTWPSWLLIAAMLLTLTAVTSLRSLKYIVELRTFYSVAMGIALGVYISAEFFLQASVLHALIVVTMVCTSVFAVFTHFPSASSTKLLPWVFALLVALFPVTYLLEGQVRINSIFGDGLVGDVGEEDKKLTTLLAVEGARTSLLGLYAAIFMLIALEIKYELASLMREKAVDRGSGIKHNRSGQSSSSNTSTFPRIRFMQHRLASNAPAFTIKRMAADGAWMPAVGNVATIMCFAICLILNVNLTGGSDRAIFFLAPILLLLNQDSDFVAGFGDKQRYFPVAVVISGYLVLTALYNIWEDVWHGSSGWGLQIGGADWFFAVKNVALLILTFPSHILFNRYMWSYTKQADTMPLLALPLNLPSILITDVRKVQILGLLGVVYSLAQYLISRQQHISGLKYI</sequence>
<feature type="transmembrane region" description="Helical" evidence="2">
    <location>
        <begin position="1120"/>
        <end position="1140"/>
    </location>
</feature>
<feature type="transmembrane region" description="Helical" evidence="2">
    <location>
        <begin position="1081"/>
        <end position="1100"/>
    </location>
</feature>
<dbReference type="PANTHER" id="PTHR35313:SF1">
    <property type="entry name" value="NO EXINE FORMATION 1"/>
    <property type="match status" value="1"/>
</dbReference>
<feature type="transmembrane region" description="Helical" evidence="2">
    <location>
        <begin position="757"/>
        <end position="774"/>
    </location>
</feature>
<feature type="transmembrane region" description="Helical" evidence="2">
    <location>
        <begin position="838"/>
        <end position="857"/>
    </location>
</feature>
<feature type="compositionally biased region" description="Low complexity" evidence="1">
    <location>
        <begin position="109"/>
        <end position="129"/>
    </location>
</feature>
<feature type="region of interest" description="Disordered" evidence="1">
    <location>
        <begin position="99"/>
        <end position="131"/>
    </location>
</feature>
<evidence type="ECO:0000256" key="2">
    <source>
        <dbReference type="SAM" id="Phobius"/>
    </source>
</evidence>
<feature type="transmembrane region" description="Helical" evidence="2">
    <location>
        <begin position="1023"/>
        <end position="1047"/>
    </location>
</feature>
<keyword evidence="4" id="KW-1185">Reference proteome</keyword>
<dbReference type="AlphaFoldDB" id="A0AAN7QAB9"/>
<keyword evidence="2" id="KW-0812">Transmembrane</keyword>
<feature type="transmembrane region" description="Helical" evidence="2">
    <location>
        <begin position="192"/>
        <end position="211"/>
    </location>
</feature>
<keyword evidence="2" id="KW-0472">Membrane</keyword>
<feature type="transmembrane region" description="Helical" evidence="2">
    <location>
        <begin position="259"/>
        <end position="279"/>
    </location>
</feature>
<feature type="transmembrane region" description="Helical" evidence="2">
    <location>
        <begin position="433"/>
        <end position="453"/>
    </location>
</feature>
<protein>
    <recommendedName>
        <fullName evidence="5">No exine formation 1</fullName>
    </recommendedName>
</protein>
<evidence type="ECO:0000313" key="4">
    <source>
        <dbReference type="Proteomes" id="UP001346149"/>
    </source>
</evidence>
<feature type="transmembrane region" description="Helical" evidence="2">
    <location>
        <begin position="636"/>
        <end position="654"/>
    </location>
</feature>
<feature type="transmembrane region" description="Helical" evidence="2">
    <location>
        <begin position="1053"/>
        <end position="1069"/>
    </location>
</feature>
<feature type="transmembrane region" description="Helical" evidence="2">
    <location>
        <begin position="547"/>
        <end position="565"/>
    </location>
</feature>
<feature type="transmembrane region" description="Helical" evidence="2">
    <location>
        <begin position="725"/>
        <end position="745"/>
    </location>
</feature>
<feature type="transmembrane region" description="Helical" evidence="2">
    <location>
        <begin position="366"/>
        <end position="389"/>
    </location>
</feature>
<keyword evidence="2" id="KW-1133">Transmembrane helix</keyword>
<feature type="transmembrane region" description="Helical" evidence="2">
    <location>
        <begin position="689"/>
        <end position="705"/>
    </location>
</feature>
<feature type="transmembrane region" description="Helical" evidence="2">
    <location>
        <begin position="401"/>
        <end position="421"/>
    </location>
</feature>
<dbReference type="Proteomes" id="UP001346149">
    <property type="component" value="Unassembled WGS sequence"/>
</dbReference>
<dbReference type="EMBL" id="JAXQNO010000024">
    <property type="protein sequence ID" value="KAK4762333.1"/>
    <property type="molecule type" value="Genomic_DNA"/>
</dbReference>
<dbReference type="PANTHER" id="PTHR35313">
    <property type="entry name" value="NO EXINE FORMATION 1"/>
    <property type="match status" value="1"/>
</dbReference>
<feature type="transmembrane region" description="Helical" evidence="2">
    <location>
        <begin position="863"/>
        <end position="883"/>
    </location>
</feature>
<feature type="transmembrane region" description="Helical" evidence="2">
    <location>
        <begin position="890"/>
        <end position="908"/>
    </location>
</feature>
<feature type="transmembrane region" description="Helical" evidence="2">
    <location>
        <begin position="606"/>
        <end position="624"/>
    </location>
</feature>
<organism evidence="3 4">
    <name type="scientific">Trapa natans</name>
    <name type="common">Water chestnut</name>
    <dbReference type="NCBI Taxonomy" id="22666"/>
    <lineage>
        <taxon>Eukaryota</taxon>
        <taxon>Viridiplantae</taxon>
        <taxon>Streptophyta</taxon>
        <taxon>Embryophyta</taxon>
        <taxon>Tracheophyta</taxon>
        <taxon>Spermatophyta</taxon>
        <taxon>Magnoliopsida</taxon>
        <taxon>eudicotyledons</taxon>
        <taxon>Gunneridae</taxon>
        <taxon>Pentapetalae</taxon>
        <taxon>rosids</taxon>
        <taxon>malvids</taxon>
        <taxon>Myrtales</taxon>
        <taxon>Lythraceae</taxon>
        <taxon>Trapa</taxon>
    </lineage>
</organism>
<feature type="transmembrane region" description="Helical" evidence="2">
    <location>
        <begin position="807"/>
        <end position="826"/>
    </location>
</feature>
<accession>A0AAN7QAB9</accession>
<feature type="transmembrane region" description="Helical" evidence="2">
    <location>
        <begin position="217"/>
        <end position="238"/>
    </location>
</feature>
<feature type="transmembrane region" description="Helical" evidence="2">
    <location>
        <begin position="942"/>
        <end position="961"/>
    </location>
</feature>
<feature type="transmembrane region" description="Helical" evidence="2">
    <location>
        <begin position="660"/>
        <end position="677"/>
    </location>
</feature>
<feature type="transmembrane region" description="Helical" evidence="2">
    <location>
        <begin position="465"/>
        <end position="489"/>
    </location>
</feature>
<evidence type="ECO:0008006" key="5">
    <source>
        <dbReference type="Google" id="ProtNLM"/>
    </source>
</evidence>
<feature type="transmembrane region" description="Helical" evidence="2">
    <location>
        <begin position="285"/>
        <end position="302"/>
    </location>
</feature>
<proteinExistence type="predicted"/>
<comment type="caution">
    <text evidence="3">The sequence shown here is derived from an EMBL/GenBank/DDBJ whole genome shotgun (WGS) entry which is preliminary data.</text>
</comment>
<gene>
    <name evidence="3" type="ORF">SAY86_008101</name>
</gene>
<feature type="transmembrane region" description="Helical" evidence="2">
    <location>
        <begin position="510"/>
        <end position="527"/>
    </location>
</feature>
<reference evidence="3 4" key="1">
    <citation type="journal article" date="2023" name="Hortic Res">
        <title>Pangenome of water caltrop reveals structural variations and asymmetric subgenome divergence after allopolyploidization.</title>
        <authorList>
            <person name="Zhang X."/>
            <person name="Chen Y."/>
            <person name="Wang L."/>
            <person name="Yuan Y."/>
            <person name="Fang M."/>
            <person name="Shi L."/>
            <person name="Lu R."/>
            <person name="Comes H.P."/>
            <person name="Ma Y."/>
            <person name="Chen Y."/>
            <person name="Huang G."/>
            <person name="Zhou Y."/>
            <person name="Zheng Z."/>
            <person name="Qiu Y."/>
        </authorList>
    </citation>
    <scope>NUCLEOTIDE SEQUENCE [LARGE SCALE GENOMIC DNA]</scope>
    <source>
        <strain evidence="3">F231</strain>
    </source>
</reference>